<keyword evidence="3" id="KW-0805">Transcription regulation</keyword>
<reference evidence="7" key="1">
    <citation type="journal article" date="2016" name="Sci. Rep.">
        <title>Molecular characterization of firefly nuptial gifts: a multi-omics approach sheds light on postcopulatory sexual selection.</title>
        <authorList>
            <person name="Al-Wathiqui N."/>
            <person name="Fallon T.R."/>
            <person name="South A."/>
            <person name="Weng J.K."/>
            <person name="Lewis S.M."/>
        </authorList>
    </citation>
    <scope>NUCLEOTIDE SEQUENCE</scope>
</reference>
<evidence type="ECO:0000259" key="6">
    <source>
        <dbReference type="Pfam" id="PF13873"/>
    </source>
</evidence>
<evidence type="ECO:0000256" key="4">
    <source>
        <dbReference type="ARBA" id="ARBA00023163"/>
    </source>
</evidence>
<dbReference type="AlphaFoldDB" id="A0A1Y1N0Q4"/>
<organism evidence="7">
    <name type="scientific">Photinus pyralis</name>
    <name type="common">Common eastern firefly</name>
    <name type="synonym">Lampyris pyralis</name>
    <dbReference type="NCBI Taxonomy" id="7054"/>
    <lineage>
        <taxon>Eukaryota</taxon>
        <taxon>Metazoa</taxon>
        <taxon>Ecdysozoa</taxon>
        <taxon>Arthropoda</taxon>
        <taxon>Hexapoda</taxon>
        <taxon>Insecta</taxon>
        <taxon>Pterygota</taxon>
        <taxon>Neoptera</taxon>
        <taxon>Endopterygota</taxon>
        <taxon>Coleoptera</taxon>
        <taxon>Polyphaga</taxon>
        <taxon>Elateriformia</taxon>
        <taxon>Elateroidea</taxon>
        <taxon>Lampyridae</taxon>
        <taxon>Lampyrinae</taxon>
        <taxon>Photinus</taxon>
    </lineage>
</organism>
<comment type="subunit">
    <text evidence="1">Self-associates forming complexes of several hundred monomers.</text>
</comment>
<evidence type="ECO:0000256" key="5">
    <source>
        <dbReference type="ARBA" id="ARBA00025466"/>
    </source>
</evidence>
<name>A0A1Y1N0Q4_PHOPY</name>
<evidence type="ECO:0000256" key="3">
    <source>
        <dbReference type="ARBA" id="ARBA00023015"/>
    </source>
</evidence>
<evidence type="ECO:0000256" key="1">
    <source>
        <dbReference type="ARBA" id="ARBA00011764"/>
    </source>
</evidence>
<protein>
    <recommendedName>
        <fullName evidence="2">Regulatory protein zeste</fullName>
    </recommendedName>
</protein>
<sequence length="217" mass="24281">MAKKRTTKEQFEIYVRTLENNKLFVTGRLKPGMNPEILQELWTSLVDELNSCGSGPVRTVESWKKVFTEWKSLVKKRAREGKLLSEVEKRYLEATGVVAVSGITSVQELGVEDTEAPINADDDVVITLTGHQETHIEMCDDDFEDVDDPSSTPKVQGNIKRATPKTTKSSMKHPLLNAYAHGQAEQRDGLLAVASALQEIARGIHRFCDIFEKKAHT</sequence>
<dbReference type="EMBL" id="GEZM01021045">
    <property type="protein sequence ID" value="JAV89137.1"/>
    <property type="molecule type" value="Transcribed_RNA"/>
</dbReference>
<keyword evidence="4" id="KW-0804">Transcription</keyword>
<dbReference type="InterPro" id="IPR028002">
    <property type="entry name" value="Myb_DNA-bind_5"/>
</dbReference>
<evidence type="ECO:0000313" key="7">
    <source>
        <dbReference type="EMBL" id="JAV89137.1"/>
    </source>
</evidence>
<evidence type="ECO:0000256" key="2">
    <source>
        <dbReference type="ARBA" id="ARBA00016807"/>
    </source>
</evidence>
<proteinExistence type="predicted"/>
<dbReference type="Pfam" id="PF13873">
    <property type="entry name" value="Myb_DNA-bind_5"/>
    <property type="match status" value="1"/>
</dbReference>
<comment type="function">
    <text evidence="5">Involved in transvection phenomena (= synapsis-dependent gene expression), where the synaptic pairing of chromosomes carrying genes with which zeste interacts influences the expression of these genes. Zeste binds to DNA and stimulates transcription from a nearby promoter.</text>
</comment>
<feature type="domain" description="Myb/SANT-like DNA-binding" evidence="6">
    <location>
        <begin position="3"/>
        <end position="78"/>
    </location>
</feature>
<accession>A0A1Y1N0Q4</accession>